<evidence type="ECO:0000256" key="1">
    <source>
        <dbReference type="SAM" id="MobiDB-lite"/>
    </source>
</evidence>
<dbReference type="Proteomes" id="UP000675920">
    <property type="component" value="Unplaced"/>
</dbReference>
<evidence type="ECO:0000313" key="4">
    <source>
        <dbReference type="Proteomes" id="UP000675920"/>
    </source>
</evidence>
<dbReference type="Pfam" id="PF13202">
    <property type="entry name" value="EF-hand_5"/>
    <property type="match status" value="2"/>
</dbReference>
<evidence type="ECO:0000259" key="3">
    <source>
        <dbReference type="PROSITE" id="PS50222"/>
    </source>
</evidence>
<dbReference type="RefSeq" id="WP_211238058.1">
    <property type="nucleotide sequence ID" value="NZ_AXWS01000008.1"/>
</dbReference>
<evidence type="ECO:0000313" key="5">
    <source>
        <dbReference type="RefSeq" id="WP_211238058.1"/>
    </source>
</evidence>
<name>A0A8B6XD79_9BURK</name>
<sequence length="108" mass="11520">MNLQALATACAVALLLALPAHAADDAPATGNGTAPRANADRAERLLTELDKRFNTADTDHDGSLTQAEAKAMPRVAQNFGAIDRDGSGTVTRAELMSYLRDRQADRQR</sequence>
<accession>A0A8B6XD79</accession>
<organism evidence="4 5">
    <name type="scientific">Derxia gummosa DSM 723</name>
    <dbReference type="NCBI Taxonomy" id="1121388"/>
    <lineage>
        <taxon>Bacteria</taxon>
        <taxon>Pseudomonadati</taxon>
        <taxon>Pseudomonadota</taxon>
        <taxon>Betaproteobacteria</taxon>
        <taxon>Burkholderiales</taxon>
        <taxon>Alcaligenaceae</taxon>
        <taxon>Derxia</taxon>
    </lineage>
</organism>
<proteinExistence type="predicted"/>
<dbReference type="PROSITE" id="PS00018">
    <property type="entry name" value="EF_HAND_1"/>
    <property type="match status" value="1"/>
</dbReference>
<dbReference type="Gene3D" id="1.10.238.10">
    <property type="entry name" value="EF-hand"/>
    <property type="match status" value="1"/>
</dbReference>
<feature type="domain" description="EF-hand" evidence="3">
    <location>
        <begin position="70"/>
        <end position="105"/>
    </location>
</feature>
<dbReference type="SUPFAM" id="SSF47473">
    <property type="entry name" value="EF-hand"/>
    <property type="match status" value="1"/>
</dbReference>
<dbReference type="InterPro" id="IPR018247">
    <property type="entry name" value="EF_Hand_1_Ca_BS"/>
</dbReference>
<keyword evidence="2" id="KW-0732">Signal</keyword>
<dbReference type="AlphaFoldDB" id="A0A8B6XD79"/>
<keyword evidence="4" id="KW-1185">Reference proteome</keyword>
<feature type="chain" id="PRO_5034012010" evidence="2">
    <location>
        <begin position="23"/>
        <end position="108"/>
    </location>
</feature>
<feature type="signal peptide" evidence="2">
    <location>
        <begin position="1"/>
        <end position="22"/>
    </location>
</feature>
<dbReference type="GO" id="GO:0005509">
    <property type="term" value="F:calcium ion binding"/>
    <property type="evidence" value="ECO:0007669"/>
    <property type="project" value="InterPro"/>
</dbReference>
<dbReference type="InterPro" id="IPR002048">
    <property type="entry name" value="EF_hand_dom"/>
</dbReference>
<reference evidence="5" key="1">
    <citation type="submission" date="2025-08" db="UniProtKB">
        <authorList>
            <consortium name="RefSeq"/>
        </authorList>
    </citation>
    <scope>IDENTIFICATION</scope>
</reference>
<evidence type="ECO:0000256" key="2">
    <source>
        <dbReference type="SAM" id="SignalP"/>
    </source>
</evidence>
<protein>
    <submittedName>
        <fullName evidence="5">EF-hand domain-containing protein</fullName>
    </submittedName>
</protein>
<feature type="region of interest" description="Disordered" evidence="1">
    <location>
        <begin position="24"/>
        <end position="46"/>
    </location>
</feature>
<dbReference type="PROSITE" id="PS50222">
    <property type="entry name" value="EF_HAND_2"/>
    <property type="match status" value="1"/>
</dbReference>
<dbReference type="InterPro" id="IPR011992">
    <property type="entry name" value="EF-hand-dom_pair"/>
</dbReference>